<organism evidence="4">
    <name type="scientific">Pachycerianthus maua</name>
    <dbReference type="NCBI Taxonomy" id="2736681"/>
    <lineage>
        <taxon>Eukaryota</taxon>
        <taxon>Metazoa</taxon>
        <taxon>Cnidaria</taxon>
        <taxon>Anthozoa</taxon>
        <taxon>Ceriantharia</taxon>
        <taxon>Spirularia</taxon>
        <taxon>Cerianthidae</taxon>
        <taxon>Pachycerianthus</taxon>
    </lineage>
</organism>
<dbReference type="EMBL" id="MT747548">
    <property type="protein sequence ID" value="QNH72482.1"/>
    <property type="molecule type" value="mRNA"/>
</dbReference>
<reference evidence="4" key="2">
    <citation type="submission" date="2020-07" db="EMBL/GenBank/DDBJ databases">
        <authorList>
            <person name="Klompen A.L."/>
            <person name="Macrander J."/>
            <person name="Reitzel A.M."/>
            <person name="Stampar S.N."/>
        </authorList>
    </citation>
    <scope>NUCLEOTIDE SEQUENCE</scope>
</reference>
<feature type="chain" id="PRO_5029018208" evidence="2">
    <location>
        <begin position="21"/>
        <end position="122"/>
    </location>
</feature>
<evidence type="ECO:0000259" key="3">
    <source>
        <dbReference type="PROSITE" id="PS51670"/>
    </source>
</evidence>
<dbReference type="PROSITE" id="PS51670">
    <property type="entry name" value="SHKT"/>
    <property type="match status" value="1"/>
</dbReference>
<keyword evidence="2" id="KW-0732">Signal</keyword>
<evidence type="ECO:0000313" key="4">
    <source>
        <dbReference type="EMBL" id="QNH72482.1"/>
    </source>
</evidence>
<dbReference type="SUPFAM" id="SSF57546">
    <property type="entry name" value="Crisp domain-like"/>
    <property type="match status" value="1"/>
</dbReference>
<comment type="caution">
    <text evidence="1">Lacks conserved residue(s) required for the propagation of feature annotation.</text>
</comment>
<dbReference type="AlphaFoldDB" id="A0A7G7WYZ3"/>
<protein>
    <submittedName>
        <fullName evidence="4">Toxin candidate TRINITY_DN38738_c1_g2_i2</fullName>
    </submittedName>
</protein>
<proteinExistence type="evidence at transcript level"/>
<evidence type="ECO:0000256" key="1">
    <source>
        <dbReference type="PROSITE-ProRule" id="PRU01005"/>
    </source>
</evidence>
<dbReference type="InterPro" id="IPR003582">
    <property type="entry name" value="ShKT_dom"/>
</dbReference>
<reference evidence="4" key="1">
    <citation type="journal article" date="2020" name="Mar. Drugs">
        <title>Transcriptomic Analysis of Four Cerianthid (Cnidaria, Ceriantharia) Venoms.</title>
        <authorList>
            <person name="Klompen A.M.L."/>
            <person name="Macrander J."/>
            <person name="Reitzel A.M."/>
            <person name="Stampar S.N."/>
        </authorList>
    </citation>
    <scope>NUCLEOTIDE SEQUENCE</scope>
</reference>
<evidence type="ECO:0000256" key="2">
    <source>
        <dbReference type="SAM" id="SignalP"/>
    </source>
</evidence>
<name>A0A7G7WYZ3_9CNID</name>
<feature type="signal peptide" evidence="2">
    <location>
        <begin position="1"/>
        <end position="20"/>
    </location>
</feature>
<dbReference type="Pfam" id="PF01549">
    <property type="entry name" value="ShK"/>
    <property type="match status" value="2"/>
</dbReference>
<feature type="domain" description="ShKT" evidence="3">
    <location>
        <begin position="43"/>
        <end position="79"/>
    </location>
</feature>
<sequence length="122" mass="13841">MTKIYVLVILTLLLISTTQGRATKSRARGLRPFERPFQGTGCVDREDRSNVDCSQVKSSGKCADSDRYSFYCAKTCGYCGSDCQDKDYDCSRFEEYGDYENCADDPEDAYENCRRSCGYCED</sequence>
<dbReference type="SMART" id="SM00254">
    <property type="entry name" value="ShKT"/>
    <property type="match status" value="2"/>
</dbReference>
<accession>A0A7G7WYZ3</accession>